<dbReference type="GO" id="GO:0016020">
    <property type="term" value="C:membrane"/>
    <property type="evidence" value="ECO:0007669"/>
    <property type="project" value="InterPro"/>
</dbReference>
<evidence type="ECO:0000256" key="2">
    <source>
        <dbReference type="ARBA" id="ARBA00022654"/>
    </source>
</evidence>
<dbReference type="AlphaFoldDB" id="A0A1M5W4J8"/>
<sequence>MLRMIAEELSLVMVANKIIPIENRKYYIYGIELVLNNVLICLGIIALAIITKTILISIIFSLSFCILRAYVGGYHSNTYLKCFCISVINYIIMLILNQTAEYKLILSCVLIGISVPIIIKFAPVEHENKPLSNEQKKKYKKVSILIISIITASFVISCVFSRLDISFAISWAVFGVFFLLLFSKIHYEQR</sequence>
<name>A0A1M5W4J8_9FIRM</name>
<keyword evidence="3" id="KW-0645">Protease</keyword>
<keyword evidence="5" id="KW-0378">Hydrolase</keyword>
<evidence type="ECO:0000313" key="9">
    <source>
        <dbReference type="EMBL" id="SHH82368.1"/>
    </source>
</evidence>
<evidence type="ECO:0000256" key="1">
    <source>
        <dbReference type="ARBA" id="ARBA00022475"/>
    </source>
</evidence>
<evidence type="ECO:0000256" key="5">
    <source>
        <dbReference type="ARBA" id="ARBA00022801"/>
    </source>
</evidence>
<dbReference type="RefSeq" id="WP_073076617.1">
    <property type="nucleotide sequence ID" value="NZ_FQXV01000003.1"/>
</dbReference>
<keyword evidence="1" id="KW-1003">Cell membrane</keyword>
<accession>A0A1M5W4J8</accession>
<dbReference type="GO" id="GO:0009372">
    <property type="term" value="P:quorum sensing"/>
    <property type="evidence" value="ECO:0007669"/>
    <property type="project" value="UniProtKB-KW"/>
</dbReference>
<evidence type="ECO:0000256" key="7">
    <source>
        <dbReference type="ARBA" id="ARBA00023136"/>
    </source>
</evidence>
<dbReference type="EMBL" id="FQXV01000003">
    <property type="protein sequence ID" value="SHH82368.1"/>
    <property type="molecule type" value="Genomic_DNA"/>
</dbReference>
<dbReference type="OrthoDB" id="9815055at2"/>
<keyword evidence="10" id="KW-1185">Reference proteome</keyword>
<feature type="transmembrane region" description="Helical" evidence="8">
    <location>
        <begin position="54"/>
        <end position="71"/>
    </location>
</feature>
<keyword evidence="6 8" id="KW-1133">Transmembrane helix</keyword>
<protein>
    <submittedName>
        <fullName evidence="9">Accessory gene regulator B</fullName>
    </submittedName>
</protein>
<dbReference type="InterPro" id="IPR006741">
    <property type="entry name" value="AgrB"/>
</dbReference>
<dbReference type="SMART" id="SM00793">
    <property type="entry name" value="AgrB"/>
    <property type="match status" value="1"/>
</dbReference>
<keyword evidence="4 8" id="KW-0812">Transmembrane</keyword>
<keyword evidence="2" id="KW-0673">Quorum sensing</keyword>
<evidence type="ECO:0000256" key="4">
    <source>
        <dbReference type="ARBA" id="ARBA00022692"/>
    </source>
</evidence>
<evidence type="ECO:0000313" key="10">
    <source>
        <dbReference type="Proteomes" id="UP000183995"/>
    </source>
</evidence>
<dbReference type="GO" id="GO:0008233">
    <property type="term" value="F:peptidase activity"/>
    <property type="evidence" value="ECO:0007669"/>
    <property type="project" value="UniProtKB-KW"/>
</dbReference>
<reference evidence="9 10" key="1">
    <citation type="submission" date="2016-11" db="EMBL/GenBank/DDBJ databases">
        <authorList>
            <person name="Jaros S."/>
            <person name="Januszkiewicz K."/>
            <person name="Wedrychowicz H."/>
        </authorList>
    </citation>
    <scope>NUCLEOTIDE SEQUENCE [LARGE SCALE GENOMIC DNA]</scope>
    <source>
        <strain evidence="9 10">DSM 10068</strain>
    </source>
</reference>
<dbReference type="Pfam" id="PF04647">
    <property type="entry name" value="AgrB"/>
    <property type="match status" value="1"/>
</dbReference>
<gene>
    <name evidence="9" type="ORF">SAMN02745823_01057</name>
</gene>
<dbReference type="GO" id="GO:0006508">
    <property type="term" value="P:proteolysis"/>
    <property type="evidence" value="ECO:0007669"/>
    <property type="project" value="UniProtKB-KW"/>
</dbReference>
<dbReference type="Proteomes" id="UP000183995">
    <property type="component" value="Unassembled WGS sequence"/>
</dbReference>
<evidence type="ECO:0000256" key="3">
    <source>
        <dbReference type="ARBA" id="ARBA00022670"/>
    </source>
</evidence>
<feature type="transmembrane region" description="Helical" evidence="8">
    <location>
        <begin position="78"/>
        <end position="96"/>
    </location>
</feature>
<evidence type="ECO:0000256" key="8">
    <source>
        <dbReference type="SAM" id="Phobius"/>
    </source>
</evidence>
<dbReference type="STRING" id="1123282.SAMN02745823_01057"/>
<evidence type="ECO:0000256" key="6">
    <source>
        <dbReference type="ARBA" id="ARBA00022989"/>
    </source>
</evidence>
<feature type="transmembrane region" description="Helical" evidence="8">
    <location>
        <begin position="142"/>
        <end position="163"/>
    </location>
</feature>
<feature type="transmembrane region" description="Helical" evidence="8">
    <location>
        <begin position="26"/>
        <end position="48"/>
    </location>
</feature>
<keyword evidence="7 8" id="KW-0472">Membrane</keyword>
<feature type="transmembrane region" description="Helical" evidence="8">
    <location>
        <begin position="102"/>
        <end position="122"/>
    </location>
</feature>
<organism evidence="9 10">
    <name type="scientific">Sporobacter termitidis DSM 10068</name>
    <dbReference type="NCBI Taxonomy" id="1123282"/>
    <lineage>
        <taxon>Bacteria</taxon>
        <taxon>Bacillati</taxon>
        <taxon>Bacillota</taxon>
        <taxon>Clostridia</taxon>
        <taxon>Eubacteriales</taxon>
        <taxon>Oscillospiraceae</taxon>
        <taxon>Sporobacter</taxon>
    </lineage>
</organism>
<feature type="transmembrane region" description="Helical" evidence="8">
    <location>
        <begin position="169"/>
        <end position="187"/>
    </location>
</feature>
<proteinExistence type="predicted"/>